<dbReference type="EMBL" id="CP036278">
    <property type="protein sequence ID" value="QDU53937.1"/>
    <property type="molecule type" value="Genomic_DNA"/>
</dbReference>
<keyword evidence="1" id="KW-0472">Membrane</keyword>
<dbReference type="Proteomes" id="UP000315750">
    <property type="component" value="Chromosome"/>
</dbReference>
<keyword evidence="3" id="KW-1185">Reference proteome</keyword>
<sequence length="146" mass="15257">MLFNGISKAVTDGLAGLRQTGQPLVCVRPALSLTTATVKDWFMGRHLLFCGFAIIALSCSVASAAVVDDRDLDDLTDTSAVALGQPEDDLVDSYLLSDASTKRVTEPLSVQDTTVDTMTIAEPGTLGLVALAGLMGGAVAMRRRLG</sequence>
<dbReference type="AlphaFoldDB" id="A0A518AGU2"/>
<evidence type="ECO:0000313" key="3">
    <source>
        <dbReference type="Proteomes" id="UP000315750"/>
    </source>
</evidence>
<feature type="transmembrane region" description="Helical" evidence="1">
    <location>
        <begin position="124"/>
        <end position="141"/>
    </location>
</feature>
<evidence type="ECO:0000256" key="1">
    <source>
        <dbReference type="SAM" id="Phobius"/>
    </source>
</evidence>
<gene>
    <name evidence="2" type="ORF">Pan181_01160</name>
</gene>
<keyword evidence="1" id="KW-1133">Transmembrane helix</keyword>
<name>A0A518AGU2_9BACT</name>
<organism evidence="2 3">
    <name type="scientific">Aeoliella mucimassa</name>
    <dbReference type="NCBI Taxonomy" id="2527972"/>
    <lineage>
        <taxon>Bacteria</taxon>
        <taxon>Pseudomonadati</taxon>
        <taxon>Planctomycetota</taxon>
        <taxon>Planctomycetia</taxon>
        <taxon>Pirellulales</taxon>
        <taxon>Lacipirellulaceae</taxon>
        <taxon>Aeoliella</taxon>
    </lineage>
</organism>
<keyword evidence="1" id="KW-0812">Transmembrane</keyword>
<protein>
    <recommendedName>
        <fullName evidence="4">PEP-CTERM protein-sorting domain-containing protein</fullName>
    </recommendedName>
</protein>
<reference evidence="2 3" key="1">
    <citation type="submission" date="2019-02" db="EMBL/GenBank/DDBJ databases">
        <title>Deep-cultivation of Planctomycetes and their phenomic and genomic characterization uncovers novel biology.</title>
        <authorList>
            <person name="Wiegand S."/>
            <person name="Jogler M."/>
            <person name="Boedeker C."/>
            <person name="Pinto D."/>
            <person name="Vollmers J."/>
            <person name="Rivas-Marin E."/>
            <person name="Kohn T."/>
            <person name="Peeters S.H."/>
            <person name="Heuer A."/>
            <person name="Rast P."/>
            <person name="Oberbeckmann S."/>
            <person name="Bunk B."/>
            <person name="Jeske O."/>
            <person name="Meyerdierks A."/>
            <person name="Storesund J.E."/>
            <person name="Kallscheuer N."/>
            <person name="Luecker S."/>
            <person name="Lage O.M."/>
            <person name="Pohl T."/>
            <person name="Merkel B.J."/>
            <person name="Hornburger P."/>
            <person name="Mueller R.-W."/>
            <person name="Bruemmer F."/>
            <person name="Labrenz M."/>
            <person name="Spormann A.M."/>
            <person name="Op den Camp H."/>
            <person name="Overmann J."/>
            <person name="Amann R."/>
            <person name="Jetten M.S.M."/>
            <person name="Mascher T."/>
            <person name="Medema M.H."/>
            <person name="Devos D.P."/>
            <person name="Kaster A.-K."/>
            <person name="Ovreas L."/>
            <person name="Rohde M."/>
            <person name="Galperin M.Y."/>
            <person name="Jogler C."/>
        </authorList>
    </citation>
    <scope>NUCLEOTIDE SEQUENCE [LARGE SCALE GENOMIC DNA]</scope>
    <source>
        <strain evidence="2 3">Pan181</strain>
    </source>
</reference>
<accession>A0A518AGU2</accession>
<evidence type="ECO:0000313" key="2">
    <source>
        <dbReference type="EMBL" id="QDU53937.1"/>
    </source>
</evidence>
<proteinExistence type="predicted"/>
<feature type="transmembrane region" description="Helical" evidence="1">
    <location>
        <begin position="47"/>
        <end position="67"/>
    </location>
</feature>
<dbReference type="KEGG" id="amuc:Pan181_01160"/>
<evidence type="ECO:0008006" key="4">
    <source>
        <dbReference type="Google" id="ProtNLM"/>
    </source>
</evidence>